<dbReference type="InterPro" id="IPR001950">
    <property type="entry name" value="SUI1"/>
</dbReference>
<comment type="caution">
    <text evidence="4">The sequence shown here is derived from an EMBL/GenBank/DDBJ whole genome shotgun (WGS) entry which is preliminary data.</text>
</comment>
<reference evidence="4" key="1">
    <citation type="submission" date="2023-06" db="EMBL/GenBank/DDBJ databases">
        <title>Genomic analysis of the entomopathogenic nematode Steinernema hermaphroditum.</title>
        <authorList>
            <person name="Schwarz E.M."/>
            <person name="Heppert J.K."/>
            <person name="Baniya A."/>
            <person name="Schwartz H.T."/>
            <person name="Tan C.-H."/>
            <person name="Antoshechkin I."/>
            <person name="Sternberg P.W."/>
            <person name="Goodrich-Blair H."/>
            <person name="Dillman A.R."/>
        </authorList>
    </citation>
    <scope>NUCLEOTIDE SEQUENCE</scope>
    <source>
        <strain evidence="4">PS9179</strain>
        <tissue evidence="4">Whole animal</tissue>
    </source>
</reference>
<evidence type="ECO:0000259" key="3">
    <source>
        <dbReference type="PROSITE" id="PS50296"/>
    </source>
</evidence>
<dbReference type="PROSITE" id="PS50296">
    <property type="entry name" value="SUI1"/>
    <property type="match status" value="1"/>
</dbReference>
<name>A0AA39ILE6_9BILA</name>
<dbReference type="SUPFAM" id="SSF55159">
    <property type="entry name" value="eIF1-like"/>
    <property type="match status" value="1"/>
</dbReference>
<evidence type="ECO:0000256" key="2">
    <source>
        <dbReference type="ARBA" id="ARBA00022917"/>
    </source>
</evidence>
<dbReference type="Proteomes" id="UP001175271">
    <property type="component" value="Unassembled WGS sequence"/>
</dbReference>
<protein>
    <recommendedName>
        <fullName evidence="3">SUI1 domain-containing protein</fullName>
    </recommendedName>
</protein>
<keyword evidence="5" id="KW-1185">Reference proteome</keyword>
<dbReference type="GO" id="GO:0003743">
    <property type="term" value="F:translation initiation factor activity"/>
    <property type="evidence" value="ECO:0007669"/>
    <property type="project" value="InterPro"/>
</dbReference>
<dbReference type="InterPro" id="IPR005874">
    <property type="entry name" value="SUI1_euk"/>
</dbReference>
<comment type="similarity">
    <text evidence="1">Belongs to the SUI1 family.</text>
</comment>
<proteinExistence type="inferred from homology"/>
<dbReference type="AlphaFoldDB" id="A0AA39ILE6"/>
<evidence type="ECO:0000313" key="5">
    <source>
        <dbReference type="Proteomes" id="UP001175271"/>
    </source>
</evidence>
<evidence type="ECO:0000256" key="1">
    <source>
        <dbReference type="ARBA" id="ARBA00005422"/>
    </source>
</evidence>
<sequence>MTDKFLTVLVAVNGPTKAFIDADHGVLLPHLFLVDCPEAEHEEQKRYDHCDEHNGPWKRVADAFEQLEDEEGTRQGFCHIRIQQRTGRKTITTVQGVAPEYDLKKIVRYLKKEYNCNGTIVEHPEYGEVIQLTGDQRQHIKDFLCKVGIVKEDNCKIHGF</sequence>
<gene>
    <name evidence="4" type="ORF">QR680_009093</name>
</gene>
<dbReference type="Gene3D" id="3.30.780.10">
    <property type="entry name" value="SUI1-like domain"/>
    <property type="match status" value="1"/>
</dbReference>
<dbReference type="Pfam" id="PF01253">
    <property type="entry name" value="SUI1"/>
    <property type="match status" value="1"/>
</dbReference>
<keyword evidence="2" id="KW-0648">Protein biosynthesis</keyword>
<organism evidence="4 5">
    <name type="scientific">Steinernema hermaphroditum</name>
    <dbReference type="NCBI Taxonomy" id="289476"/>
    <lineage>
        <taxon>Eukaryota</taxon>
        <taxon>Metazoa</taxon>
        <taxon>Ecdysozoa</taxon>
        <taxon>Nematoda</taxon>
        <taxon>Chromadorea</taxon>
        <taxon>Rhabditida</taxon>
        <taxon>Tylenchina</taxon>
        <taxon>Panagrolaimomorpha</taxon>
        <taxon>Strongyloidoidea</taxon>
        <taxon>Steinernematidae</taxon>
        <taxon>Steinernema</taxon>
    </lineage>
</organism>
<feature type="domain" description="SUI1" evidence="3">
    <location>
        <begin position="78"/>
        <end position="148"/>
    </location>
</feature>
<dbReference type="PANTHER" id="PTHR10388">
    <property type="entry name" value="EUKARYOTIC TRANSLATION INITIATION FACTOR SUI1"/>
    <property type="match status" value="1"/>
</dbReference>
<dbReference type="EMBL" id="JAUCMV010000001">
    <property type="protein sequence ID" value="KAK0425229.1"/>
    <property type="molecule type" value="Genomic_DNA"/>
</dbReference>
<accession>A0AA39ILE6</accession>
<dbReference type="CDD" id="cd11566">
    <property type="entry name" value="eIF1_SUI1"/>
    <property type="match status" value="1"/>
</dbReference>
<evidence type="ECO:0000313" key="4">
    <source>
        <dbReference type="EMBL" id="KAK0425229.1"/>
    </source>
</evidence>
<dbReference type="InterPro" id="IPR036877">
    <property type="entry name" value="SUI1_dom_sf"/>
</dbReference>